<name>A0ABZ2K987_9BACT</name>
<evidence type="ECO:0000256" key="2">
    <source>
        <dbReference type="SAM" id="SignalP"/>
    </source>
</evidence>
<feature type="domain" description="Fibronectin type-III" evidence="3">
    <location>
        <begin position="697"/>
        <end position="793"/>
    </location>
</feature>
<dbReference type="InterPro" id="IPR013783">
    <property type="entry name" value="Ig-like_fold"/>
</dbReference>
<evidence type="ECO:0000313" key="4">
    <source>
        <dbReference type="EMBL" id="WXA95252.1"/>
    </source>
</evidence>
<accession>A0ABZ2K987</accession>
<evidence type="ECO:0000256" key="1">
    <source>
        <dbReference type="ARBA" id="ARBA00022729"/>
    </source>
</evidence>
<sequence>MISRLAWRLFPYIAGSAVAVLAGALPACSASQNGIDTIEEKDGISTPLSESDPTGTLAASDKGPVGWDTFRRLDLLPYLNAGADSRQFSSFARDGSNNDGFSGQYSCLRTGSTGCVIAEERGAGEIESIWFTRDEGNVAATGRITIELDGRTVLAASLQDVVNGALGAPFVFPLVANADQTSGGVYIKVPMPYRDSMRVTVQNNPIFYHVGYRHFVDATGVNTFDPADRAEDVLATLRASGTRDPKPPVSNALTSSGGVPLPAGQNSLVTNVTGPGSIRALRLRVPDAAATDDVLKNVRLKIAFDNVTTVDAPIGEFFGSGAGEYAVRALFFAMDNAAGGWYSTWWPMPYRNTATISLENRTTHDINGVTWEVTTAFDQQWTNALAPGGSAGYFTALARRGNTLNGEDWAIASTVGRGKFVGVSETKEGPNSRLYLEGDERVYVDGQDSPQWHGTGTEDFYESGWYFNRGVFSNWANGLTAMEQGNNGCAERCDTMYRLLLTDAVTYHSALHFSIEHGPQDDIAAVYGSTPFMYTQRGTYSTSRTDAIDVGDPKSRSAHGYAETGAANQYDVVSGYEGDFDNVSIRDQVRSTSASLSFRVALDPANDGVLLRRTSDQQQAYQSAQVLVDGVAAGTWIEPLGNGTSRWLDDVFRLPASATRNRSQVTITLQPTAGSPAFSASRYVVDNLVAPFADTAAPAAVDGLAVNGVTHALRLSWNEPADNVGVAEYRIYAATTSNVPIDPSALVGVSRFPSFAHGPLRARETRYYRVVAVDGAGNASPASGVISGTTVLPIRSDFNGDDRDDIATFTRGDAGDVYAALSNGTSFVGDGVKWHDFFATGTEIPLTGDFNGDGKTDIVTFTRGDAADVYVALSDGNGFVGRSVKWNDYFAVGTEIPAVGDFNGDGLDDIVTFTRGDAGDVYVALSNGSAFIGNGIKWHDRFAIGTEWPAVGDFDGDGRDDIVTFLRGDAADVYVALSNGGAFLGDGSKWHEHFCLGNEMPAVGDFDGDGRDDIVTFTRGTSADVYVSLSNGTRFVQDGWKWHDNFAAGSEIPGVGDFDGDGRADIVTFTRGTAADVFVSLSNGSAFVGNANKWHDHFATGTEWPQPSALSPL</sequence>
<proteinExistence type="predicted"/>
<reference evidence="4 5" key="1">
    <citation type="submission" date="2021-12" db="EMBL/GenBank/DDBJ databases">
        <title>Discovery of the Pendulisporaceae a myxobacterial family with distinct sporulation behavior and unique specialized metabolism.</title>
        <authorList>
            <person name="Garcia R."/>
            <person name="Popoff A."/>
            <person name="Bader C.D."/>
            <person name="Loehr J."/>
            <person name="Walesch S."/>
            <person name="Walt C."/>
            <person name="Boldt J."/>
            <person name="Bunk B."/>
            <person name="Haeckl F.J.F.P.J."/>
            <person name="Gunesch A.P."/>
            <person name="Birkelbach J."/>
            <person name="Nuebel U."/>
            <person name="Pietschmann T."/>
            <person name="Bach T."/>
            <person name="Mueller R."/>
        </authorList>
    </citation>
    <scope>NUCLEOTIDE SEQUENCE [LARGE SCALE GENOMIC DNA]</scope>
    <source>
        <strain evidence="4 5">MSr12523</strain>
    </source>
</reference>
<dbReference type="PROSITE" id="PS50853">
    <property type="entry name" value="FN3"/>
    <property type="match status" value="1"/>
</dbReference>
<dbReference type="SUPFAM" id="SSF69318">
    <property type="entry name" value="Integrin alpha N-terminal domain"/>
    <property type="match status" value="1"/>
</dbReference>
<evidence type="ECO:0000313" key="5">
    <source>
        <dbReference type="Proteomes" id="UP001379533"/>
    </source>
</evidence>
<dbReference type="Gene3D" id="2.130.10.130">
    <property type="entry name" value="Integrin alpha, N-terminal"/>
    <property type="match status" value="1"/>
</dbReference>
<dbReference type="EMBL" id="CP089982">
    <property type="protein sequence ID" value="WXA95252.1"/>
    <property type="molecule type" value="Genomic_DNA"/>
</dbReference>
<dbReference type="Proteomes" id="UP001379533">
    <property type="component" value="Chromosome"/>
</dbReference>
<dbReference type="Gene3D" id="2.40.128.340">
    <property type="match status" value="1"/>
</dbReference>
<gene>
    <name evidence="4" type="ORF">LZC95_00160</name>
</gene>
<dbReference type="Gene3D" id="2.60.40.10">
    <property type="entry name" value="Immunoglobulins"/>
    <property type="match status" value="1"/>
</dbReference>
<dbReference type="InterPro" id="IPR013517">
    <property type="entry name" value="FG-GAP"/>
</dbReference>
<organism evidence="4 5">
    <name type="scientific">Pendulispora brunnea</name>
    <dbReference type="NCBI Taxonomy" id="2905690"/>
    <lineage>
        <taxon>Bacteria</taxon>
        <taxon>Pseudomonadati</taxon>
        <taxon>Myxococcota</taxon>
        <taxon>Myxococcia</taxon>
        <taxon>Myxococcales</taxon>
        <taxon>Sorangiineae</taxon>
        <taxon>Pendulisporaceae</taxon>
        <taxon>Pendulispora</taxon>
    </lineage>
</organism>
<dbReference type="InterPro" id="IPR021345">
    <property type="entry name" value="DUF2961"/>
</dbReference>
<evidence type="ECO:0000259" key="3">
    <source>
        <dbReference type="PROSITE" id="PS50853"/>
    </source>
</evidence>
<dbReference type="Gene3D" id="2.60.120.1390">
    <property type="match status" value="3"/>
</dbReference>
<feature type="chain" id="PRO_5045781558" evidence="2">
    <location>
        <begin position="30"/>
        <end position="1113"/>
    </location>
</feature>
<protein>
    <submittedName>
        <fullName evidence="4">DUF2961 domain-containing protein</fullName>
    </submittedName>
</protein>
<dbReference type="InterPro" id="IPR028994">
    <property type="entry name" value="Integrin_alpha_N"/>
</dbReference>
<dbReference type="RefSeq" id="WP_394845861.1">
    <property type="nucleotide sequence ID" value="NZ_CP089982.1"/>
</dbReference>
<dbReference type="PANTHER" id="PTHR46580:SF2">
    <property type="entry name" value="MAM DOMAIN-CONTAINING PROTEIN"/>
    <property type="match status" value="1"/>
</dbReference>
<keyword evidence="1 2" id="KW-0732">Signal</keyword>
<dbReference type="Pfam" id="PF11175">
    <property type="entry name" value="DUF2961"/>
    <property type="match status" value="1"/>
</dbReference>
<dbReference type="PANTHER" id="PTHR46580">
    <property type="entry name" value="SENSOR KINASE-RELATED"/>
    <property type="match status" value="1"/>
</dbReference>
<dbReference type="InterPro" id="IPR003961">
    <property type="entry name" value="FN3_dom"/>
</dbReference>
<feature type="signal peptide" evidence="2">
    <location>
        <begin position="1"/>
        <end position="29"/>
    </location>
</feature>
<dbReference type="Pfam" id="PF13517">
    <property type="entry name" value="FG-GAP_3"/>
    <property type="match status" value="2"/>
</dbReference>
<keyword evidence="5" id="KW-1185">Reference proteome</keyword>